<keyword evidence="2" id="KW-1185">Reference proteome</keyword>
<evidence type="ECO:0000313" key="2">
    <source>
        <dbReference type="Proteomes" id="UP001156215"/>
    </source>
</evidence>
<dbReference type="Proteomes" id="UP001156215">
    <property type="component" value="Chromosome"/>
</dbReference>
<dbReference type="PANTHER" id="PTHR46411:SF2">
    <property type="entry name" value="AAA+ ATPASE DOMAIN-CONTAINING PROTEIN"/>
    <property type="match status" value="1"/>
</dbReference>
<organism evidence="1 2">
    <name type="scientific">Oxalobacter vibrioformis</name>
    <dbReference type="NCBI Taxonomy" id="933080"/>
    <lineage>
        <taxon>Bacteria</taxon>
        <taxon>Pseudomonadati</taxon>
        <taxon>Pseudomonadota</taxon>
        <taxon>Betaproteobacteria</taxon>
        <taxon>Burkholderiales</taxon>
        <taxon>Oxalobacteraceae</taxon>
        <taxon>Oxalobacter</taxon>
    </lineage>
</organism>
<proteinExistence type="predicted"/>
<keyword evidence="1" id="KW-0547">Nucleotide-binding</keyword>
<accession>A0A9E9LWP9</accession>
<dbReference type="KEGG" id="ovb:NB640_12840"/>
<dbReference type="AlphaFoldDB" id="A0A9E9LWP9"/>
<evidence type="ECO:0000313" key="1">
    <source>
        <dbReference type="EMBL" id="WAW10082.1"/>
    </source>
</evidence>
<name>A0A9E9LWP9_9BURK</name>
<dbReference type="EMBL" id="CP098242">
    <property type="protein sequence ID" value="WAW10082.1"/>
    <property type="molecule type" value="Genomic_DNA"/>
</dbReference>
<sequence>MGNEQYQGISITISTALAREARSNYPDIAWAQNLPAYLLQRDDNEITIYFNQLDEPQKDWLYKRLAEEGHSTAANTIISMRQAEKDPSNIEISTLKMFVQGLSRYLLHDTIDGWVYSIGGKGEQMPWLVNNIYLQEGRSAPPNVAVQLIANSPQLSVDYTQRPVSRFLYFFADDLMPKRIADILAAKGYVKETQDLKEQYRASLAKFSDYFVMHNAQFVATRGGIEVDFDKGNRNSEWVTFEGPAKVVNDEGIMQRKFFTQLDSPLWGQFGKLYSEIPIHPKIFCFNLEAHTNMWIHVNNLTEYVYNPNLRDKLILPDSHRDLVDILTQDMDVLMEDIIPGKSGGTTILCKGAPGLGKTLTAEVYAEIAERPLYRVHSGQLGVMSDEVEVNLDKILKRAGTALGRRHAD</sequence>
<dbReference type="SUPFAM" id="SSF52540">
    <property type="entry name" value="P-loop containing nucleoside triphosphate hydrolases"/>
    <property type="match status" value="1"/>
</dbReference>
<dbReference type="Gene3D" id="3.40.50.300">
    <property type="entry name" value="P-loop containing nucleotide triphosphate hydrolases"/>
    <property type="match status" value="1"/>
</dbReference>
<keyword evidence="1" id="KW-0067">ATP-binding</keyword>
<protein>
    <submittedName>
        <fullName evidence="1">ATP-binding protein</fullName>
    </submittedName>
</protein>
<dbReference type="GO" id="GO:0005524">
    <property type="term" value="F:ATP binding"/>
    <property type="evidence" value="ECO:0007669"/>
    <property type="project" value="UniProtKB-KW"/>
</dbReference>
<reference evidence="1" key="1">
    <citation type="journal article" date="2022" name="Front. Microbiol.">
        <title>New perspectives on an old grouping: The genomic and phenotypic variability of Oxalobacter formigenes and the implications for calcium oxalate stone prevention.</title>
        <authorList>
            <person name="Chmiel J.A."/>
            <person name="Carr C."/>
            <person name="Stuivenberg G.A."/>
            <person name="Venema R."/>
            <person name="Chanyi R.M."/>
            <person name="Al K.F."/>
            <person name="Giguere D."/>
            <person name="Say H."/>
            <person name="Akouris P.P."/>
            <person name="Dominguez Romero S.A."/>
            <person name="Kwong A."/>
            <person name="Tai V."/>
            <person name="Koval S.F."/>
            <person name="Razvi H."/>
            <person name="Bjazevic J."/>
            <person name="Burton J.P."/>
        </authorList>
    </citation>
    <scope>NUCLEOTIDE SEQUENCE</scope>
    <source>
        <strain evidence="1">WoOx3</strain>
    </source>
</reference>
<dbReference type="InterPro" id="IPR027417">
    <property type="entry name" value="P-loop_NTPase"/>
</dbReference>
<dbReference type="RefSeq" id="WP_269309080.1">
    <property type="nucleotide sequence ID" value="NZ_CP098242.1"/>
</dbReference>
<gene>
    <name evidence="1" type="ORF">NB640_12840</name>
</gene>
<dbReference type="PANTHER" id="PTHR46411">
    <property type="entry name" value="FAMILY ATPASE, PUTATIVE-RELATED"/>
    <property type="match status" value="1"/>
</dbReference>